<evidence type="ECO:0000313" key="2">
    <source>
        <dbReference type="EMBL" id="ELK34940.1"/>
    </source>
</evidence>
<gene>
    <name evidence="2" type="ORF">MDA_GLEAN10008651</name>
</gene>
<proteinExistence type="predicted"/>
<name>L5M9H9_MYODS</name>
<dbReference type="Pfam" id="PF17670">
    <property type="entry name" value="DUF5530"/>
    <property type="match status" value="1"/>
</dbReference>
<evidence type="ECO:0000256" key="1">
    <source>
        <dbReference type="SAM" id="MobiDB-lite"/>
    </source>
</evidence>
<organism evidence="2 3">
    <name type="scientific">Myotis davidii</name>
    <name type="common">David's myotis</name>
    <dbReference type="NCBI Taxonomy" id="225400"/>
    <lineage>
        <taxon>Eukaryota</taxon>
        <taxon>Metazoa</taxon>
        <taxon>Chordata</taxon>
        <taxon>Craniata</taxon>
        <taxon>Vertebrata</taxon>
        <taxon>Euteleostomi</taxon>
        <taxon>Mammalia</taxon>
        <taxon>Eutheria</taxon>
        <taxon>Laurasiatheria</taxon>
        <taxon>Chiroptera</taxon>
        <taxon>Yangochiroptera</taxon>
        <taxon>Vespertilionidae</taxon>
        <taxon>Myotis</taxon>
    </lineage>
</organism>
<feature type="non-terminal residue" evidence="2">
    <location>
        <position position="1"/>
    </location>
</feature>
<dbReference type="Proteomes" id="UP000010556">
    <property type="component" value="Unassembled WGS sequence"/>
</dbReference>
<protein>
    <submittedName>
        <fullName evidence="2">Uncharacterized protein</fullName>
    </submittedName>
</protein>
<feature type="region of interest" description="Disordered" evidence="1">
    <location>
        <begin position="66"/>
        <end position="101"/>
    </location>
</feature>
<dbReference type="InterPro" id="IPR037668">
    <property type="entry name" value="SPMIP3"/>
</dbReference>
<dbReference type="EMBL" id="KB102792">
    <property type="protein sequence ID" value="ELK34940.1"/>
    <property type="molecule type" value="Genomic_DNA"/>
</dbReference>
<reference evidence="3" key="1">
    <citation type="journal article" date="2013" name="Science">
        <title>Comparative analysis of bat genomes provides insight into the evolution of flight and immunity.</title>
        <authorList>
            <person name="Zhang G."/>
            <person name="Cowled C."/>
            <person name="Shi Z."/>
            <person name="Huang Z."/>
            <person name="Bishop-Lilly K.A."/>
            <person name="Fang X."/>
            <person name="Wynne J.W."/>
            <person name="Xiong Z."/>
            <person name="Baker M.L."/>
            <person name="Zhao W."/>
            <person name="Tachedjian M."/>
            <person name="Zhu Y."/>
            <person name="Zhou P."/>
            <person name="Jiang X."/>
            <person name="Ng J."/>
            <person name="Yang L."/>
            <person name="Wu L."/>
            <person name="Xiao J."/>
            <person name="Feng Y."/>
            <person name="Chen Y."/>
            <person name="Sun X."/>
            <person name="Zhang Y."/>
            <person name="Marsh G.A."/>
            <person name="Crameri G."/>
            <person name="Broder C.C."/>
            <person name="Frey K.G."/>
            <person name="Wang L.F."/>
            <person name="Wang J."/>
        </authorList>
    </citation>
    <scope>NUCLEOTIDE SEQUENCE [LARGE SCALE GENOMIC DNA]</scope>
</reference>
<feature type="compositionally biased region" description="Basic and acidic residues" evidence="1">
    <location>
        <begin position="83"/>
        <end position="97"/>
    </location>
</feature>
<evidence type="ECO:0000313" key="3">
    <source>
        <dbReference type="Proteomes" id="UP000010556"/>
    </source>
</evidence>
<dbReference type="PANTHER" id="PTHR31763:SF2">
    <property type="entry name" value="CHROMOSOME 1 OPEN READING FRAME 100"/>
    <property type="match status" value="1"/>
</dbReference>
<dbReference type="PANTHER" id="PTHR31763">
    <property type="entry name" value="HYPOTHETICAL PROTEIN LOC689766"/>
    <property type="match status" value="1"/>
</dbReference>
<keyword evidence="3" id="KW-1185">Reference proteome</keyword>
<sequence>RSLIDLAVPPEEKRQCQPQLDQQTLIRYICFQRHSRPDEAWYKETTYQKHYSLPFYVLVRPDVLTDDLPDEPGKPGSRVPAGGKRDARVPGAREKRCQQQGKKGLRLHQFCASNL</sequence>
<dbReference type="eggNOG" id="ENOG502STJK">
    <property type="taxonomic scope" value="Eukaryota"/>
</dbReference>
<accession>L5M9H9</accession>
<dbReference type="AlphaFoldDB" id="L5M9H9"/>